<accession>A0A7Y9J2B8</accession>
<evidence type="ECO:0000313" key="3">
    <source>
        <dbReference type="Proteomes" id="UP000521922"/>
    </source>
</evidence>
<dbReference type="AlphaFoldDB" id="A0A7Y9J2B8"/>
<reference evidence="2 3" key="1">
    <citation type="submission" date="2020-07" db="EMBL/GenBank/DDBJ databases">
        <title>Sequencing the genomes of 1000 actinobacteria strains.</title>
        <authorList>
            <person name="Klenk H.-P."/>
        </authorList>
    </citation>
    <scope>NUCLEOTIDE SEQUENCE [LARGE SCALE GENOMIC DNA]</scope>
    <source>
        <strain evidence="2 3">DSM 7487</strain>
    </source>
</reference>
<organism evidence="2 3">
    <name type="scientific">Kineococcus aurantiacus</name>
    <dbReference type="NCBI Taxonomy" id="37633"/>
    <lineage>
        <taxon>Bacteria</taxon>
        <taxon>Bacillati</taxon>
        <taxon>Actinomycetota</taxon>
        <taxon>Actinomycetes</taxon>
        <taxon>Kineosporiales</taxon>
        <taxon>Kineosporiaceae</taxon>
        <taxon>Kineococcus</taxon>
    </lineage>
</organism>
<dbReference type="RefSeq" id="WP_179754083.1">
    <property type="nucleotide sequence ID" value="NZ_BAAAGN010000003.1"/>
</dbReference>
<dbReference type="EMBL" id="JACCBB010000001">
    <property type="protein sequence ID" value="NYD23975.1"/>
    <property type="molecule type" value="Genomic_DNA"/>
</dbReference>
<evidence type="ECO:0000256" key="1">
    <source>
        <dbReference type="SAM" id="MobiDB-lite"/>
    </source>
</evidence>
<proteinExistence type="predicted"/>
<keyword evidence="3" id="KW-1185">Reference proteome</keyword>
<dbReference type="Proteomes" id="UP000521922">
    <property type="component" value="Unassembled WGS sequence"/>
</dbReference>
<comment type="caution">
    <text evidence="2">The sequence shown here is derived from an EMBL/GenBank/DDBJ whole genome shotgun (WGS) entry which is preliminary data.</text>
</comment>
<gene>
    <name evidence="2" type="ORF">BJ968_003515</name>
</gene>
<feature type="compositionally biased region" description="Polar residues" evidence="1">
    <location>
        <begin position="1"/>
        <end position="15"/>
    </location>
</feature>
<name>A0A7Y9J2B8_9ACTN</name>
<evidence type="ECO:0000313" key="2">
    <source>
        <dbReference type="EMBL" id="NYD23975.1"/>
    </source>
</evidence>
<protein>
    <submittedName>
        <fullName evidence="2">Uncharacterized protein</fullName>
    </submittedName>
</protein>
<dbReference type="GO" id="GO:0006260">
    <property type="term" value="P:DNA replication"/>
    <property type="evidence" value="ECO:0007669"/>
    <property type="project" value="InterPro"/>
</dbReference>
<sequence>MSTDTAVYRASSASPTDRRQLSPASGVALDTVTVVGATTTKLVRELENHGRSRLGHEWGSEYVLIGDGRAHLSATTRGETPTVRLEWSVAEMLDGHNIYPMEAALLPDAVDAALTDLGRRFPDVPVIDDVELYRIDISKNYVVESTSTTMANIARVPLVFAKYDSRHYRDGCLQSMSRGSKTQWIARTYNKGVQMREKAAITQDKTQAAVLLALADVMDEVLRVELQARRGVLLRRRIQRIMDATPQALDALARELFTNGRLDVTTGGKLVLAQRLLEIGPELTDAQMRAVQLYLFHRTTGTPFPGCRHSYEDGRRFANKYNLLALSMIEDIEPHRLVWDDGVELVGSAALA</sequence>
<feature type="region of interest" description="Disordered" evidence="1">
    <location>
        <begin position="1"/>
        <end position="23"/>
    </location>
</feature>